<feature type="compositionally biased region" description="Basic and acidic residues" evidence="4">
    <location>
        <begin position="302"/>
        <end position="323"/>
    </location>
</feature>
<feature type="compositionally biased region" description="Basic and acidic residues" evidence="4">
    <location>
        <begin position="555"/>
        <end position="578"/>
    </location>
</feature>
<evidence type="ECO:0000256" key="1">
    <source>
        <dbReference type="ARBA" id="ARBA00023015"/>
    </source>
</evidence>
<dbReference type="SMART" id="SM00717">
    <property type="entry name" value="SANT"/>
    <property type="match status" value="1"/>
</dbReference>
<name>R7QDX7_CHOCR</name>
<dbReference type="GeneID" id="17323843"/>
<dbReference type="PANTHER" id="PTHR44042">
    <property type="entry name" value="DUPLICATED HOMEODOMAIN-LIKE SUPERFAMILY PROTEIN-RELATED"/>
    <property type="match status" value="1"/>
</dbReference>
<dbReference type="OrthoDB" id="118550at2759"/>
<protein>
    <recommendedName>
        <fullName evidence="5">HTH myb-type domain-containing protein</fullName>
    </recommendedName>
</protein>
<dbReference type="GO" id="GO:0003677">
    <property type="term" value="F:DNA binding"/>
    <property type="evidence" value="ECO:0007669"/>
    <property type="project" value="InterPro"/>
</dbReference>
<keyword evidence="3" id="KW-0539">Nucleus</keyword>
<accession>R7QDX7</accession>
<dbReference type="PANTHER" id="PTHR44042:SF67">
    <property type="entry name" value="MYB-LIKE PROTEIN I"/>
    <property type="match status" value="1"/>
</dbReference>
<evidence type="ECO:0000256" key="2">
    <source>
        <dbReference type="ARBA" id="ARBA00023163"/>
    </source>
</evidence>
<feature type="region of interest" description="Disordered" evidence="4">
    <location>
        <begin position="41"/>
        <end position="74"/>
    </location>
</feature>
<dbReference type="CDD" id="cd00167">
    <property type="entry name" value="SANT"/>
    <property type="match status" value="1"/>
</dbReference>
<dbReference type="KEGG" id="ccp:CHC_T00004652001"/>
<evidence type="ECO:0000256" key="3">
    <source>
        <dbReference type="ARBA" id="ARBA00023242"/>
    </source>
</evidence>
<feature type="compositionally biased region" description="Basic and acidic residues" evidence="4">
    <location>
        <begin position="120"/>
        <end position="133"/>
    </location>
</feature>
<feature type="compositionally biased region" description="Polar residues" evidence="4">
    <location>
        <begin position="230"/>
        <end position="247"/>
    </location>
</feature>
<dbReference type="InterPro" id="IPR017930">
    <property type="entry name" value="Myb_dom"/>
</dbReference>
<feature type="compositionally biased region" description="Polar residues" evidence="4">
    <location>
        <begin position="277"/>
        <end position="293"/>
    </location>
</feature>
<dbReference type="PROSITE" id="PS51294">
    <property type="entry name" value="HTH_MYB"/>
    <property type="match status" value="1"/>
</dbReference>
<feature type="region of interest" description="Disordered" evidence="4">
    <location>
        <begin position="552"/>
        <end position="710"/>
    </location>
</feature>
<feature type="compositionally biased region" description="Basic and acidic residues" evidence="4">
    <location>
        <begin position="668"/>
        <end position="692"/>
    </location>
</feature>
<reference evidence="7" key="1">
    <citation type="journal article" date="2013" name="Proc. Natl. Acad. Sci. U.S.A.">
        <title>Genome structure and metabolic features in the red seaweed Chondrus crispus shed light on evolution of the Archaeplastida.</title>
        <authorList>
            <person name="Collen J."/>
            <person name="Porcel B."/>
            <person name="Carre W."/>
            <person name="Ball S.G."/>
            <person name="Chaparro C."/>
            <person name="Tonon T."/>
            <person name="Barbeyron T."/>
            <person name="Michel G."/>
            <person name="Noel B."/>
            <person name="Valentin K."/>
            <person name="Elias M."/>
            <person name="Artiguenave F."/>
            <person name="Arun A."/>
            <person name="Aury J.M."/>
            <person name="Barbosa-Neto J.F."/>
            <person name="Bothwell J.H."/>
            <person name="Bouget F.Y."/>
            <person name="Brillet L."/>
            <person name="Cabello-Hurtado F."/>
            <person name="Capella-Gutierrez S."/>
            <person name="Charrier B."/>
            <person name="Cladiere L."/>
            <person name="Cock J.M."/>
            <person name="Coelho S.M."/>
            <person name="Colleoni C."/>
            <person name="Czjzek M."/>
            <person name="Da Silva C."/>
            <person name="Delage L."/>
            <person name="Denoeud F."/>
            <person name="Deschamps P."/>
            <person name="Dittami S.M."/>
            <person name="Gabaldon T."/>
            <person name="Gachon C.M."/>
            <person name="Groisillier A."/>
            <person name="Herve C."/>
            <person name="Jabbari K."/>
            <person name="Katinka M."/>
            <person name="Kloareg B."/>
            <person name="Kowalczyk N."/>
            <person name="Labadie K."/>
            <person name="Leblanc C."/>
            <person name="Lopez P.J."/>
            <person name="McLachlan D.H."/>
            <person name="Meslet-Cladiere L."/>
            <person name="Moustafa A."/>
            <person name="Nehr Z."/>
            <person name="Nyvall Collen P."/>
            <person name="Panaud O."/>
            <person name="Partensky F."/>
            <person name="Poulain J."/>
            <person name="Rensing S.A."/>
            <person name="Rousvoal S."/>
            <person name="Samson G."/>
            <person name="Symeonidi A."/>
            <person name="Weissenbach J."/>
            <person name="Zambounis A."/>
            <person name="Wincker P."/>
            <person name="Boyen C."/>
        </authorList>
    </citation>
    <scope>NUCLEOTIDE SEQUENCE [LARGE SCALE GENOMIC DNA]</scope>
    <source>
        <strain evidence="7">cv. Stackhouse</strain>
    </source>
</reference>
<dbReference type="AlphaFoldDB" id="R7QDX7"/>
<dbReference type="STRING" id="2769.R7QDX7"/>
<dbReference type="RefSeq" id="XP_005716108.1">
    <property type="nucleotide sequence ID" value="XM_005716051.1"/>
</dbReference>
<feature type="region of interest" description="Disordered" evidence="4">
    <location>
        <begin position="179"/>
        <end position="247"/>
    </location>
</feature>
<keyword evidence="1" id="KW-0805">Transcription regulation</keyword>
<proteinExistence type="predicted"/>
<feature type="region of interest" description="Disordered" evidence="4">
    <location>
        <begin position="108"/>
        <end position="140"/>
    </location>
</feature>
<dbReference type="InterPro" id="IPR001005">
    <property type="entry name" value="SANT/Myb"/>
</dbReference>
<dbReference type="Gene3D" id="1.10.10.60">
    <property type="entry name" value="Homeodomain-like"/>
    <property type="match status" value="1"/>
</dbReference>
<feature type="domain" description="HTH myb-type" evidence="5">
    <location>
        <begin position="68"/>
        <end position="123"/>
    </location>
</feature>
<organism evidence="6 7">
    <name type="scientific">Chondrus crispus</name>
    <name type="common">Carrageen Irish moss</name>
    <name type="synonym">Polymorpha crispa</name>
    <dbReference type="NCBI Taxonomy" id="2769"/>
    <lineage>
        <taxon>Eukaryota</taxon>
        <taxon>Rhodophyta</taxon>
        <taxon>Florideophyceae</taxon>
        <taxon>Rhodymeniophycidae</taxon>
        <taxon>Gigartinales</taxon>
        <taxon>Gigartinaceae</taxon>
        <taxon>Chondrus</taxon>
    </lineage>
</organism>
<feature type="compositionally biased region" description="Basic and acidic residues" evidence="4">
    <location>
        <begin position="421"/>
        <end position="447"/>
    </location>
</feature>
<evidence type="ECO:0000313" key="6">
    <source>
        <dbReference type="EMBL" id="CDF36289.1"/>
    </source>
</evidence>
<gene>
    <name evidence="6" type="ORF">CHC_T00004652001</name>
</gene>
<feature type="compositionally biased region" description="Basic and acidic residues" evidence="4">
    <location>
        <begin position="394"/>
        <end position="411"/>
    </location>
</feature>
<feature type="compositionally biased region" description="Basic and acidic residues" evidence="4">
    <location>
        <begin position="634"/>
        <end position="650"/>
    </location>
</feature>
<dbReference type="SUPFAM" id="SSF46689">
    <property type="entry name" value="Homeodomain-like"/>
    <property type="match status" value="1"/>
</dbReference>
<evidence type="ECO:0000256" key="4">
    <source>
        <dbReference type="SAM" id="MobiDB-lite"/>
    </source>
</evidence>
<dbReference type="EMBL" id="HG001769">
    <property type="protein sequence ID" value="CDF36289.1"/>
    <property type="molecule type" value="Genomic_DNA"/>
</dbReference>
<dbReference type="InterPro" id="IPR009057">
    <property type="entry name" value="Homeodomain-like_sf"/>
</dbReference>
<sequence>MAAAAIRGKPHASGALPTHYPFIFGPPDHIAAASLMNVMSHGTASVPTQPPQPHNSLQTSPPIQRGEGERKQSRYWTADEHQRFLAAVSTCGPKNYIQISEFVGTRNPKQVRTHAQKYQQKLEREEAKRRSETRLATGERGGSTVGVAAAAVVAAAAAAAMNGNVPGAVAAGVQQDSMRGYGGPTSSSSGKNFSHSDNQDQLRGGISVDGTSSTNDLSGSGSGSGDCFSKRNTANESESPPDNGTSNAAVAAVAAEAAALRGGILDGGPFHAESANADPTTTTPSKVLSTSTKAVHIPSHKKVNEDDSGPHEAEMEVPDKDFSKAAGTVKMGATVSPKSNPKPSTRNTGGEQTMTKQSATKQKSGIHGQPANTLPRPHTKISGEPGSVTSIPLRRVDGSKGKDEGPLKRSETIVTGDTVDDERPSTGLLEEHSGHSNDKKSQEEANKKAIVSAKINCKLVAPASVRTKETESEGSDEQNNSKSTNTGKLDMSTKATTGSVQEPDGKPGAGPDRTESSKMAPFAQVANPVDESRGSVKFEQISISDVTAHALSKTRAAEDHLRSQKDPKNASRRADRESSQVVTRSPDTAQNVMKSDIQLANDLQRDDGDAGKGTVSSKTRAGVDGCEGVISVNTEKHRSSVSDKKGDAQTRRGGTSEAATRANSDEVAEPRCSEDHGDSDMIPKTEKNRMQTDCESNTAEVGKGIEMDGAPGVDVHVLKRKLAAKPSFGTRKKRSAEDMKEVDREELEGEESGVLKRARMETEAGKIGND</sequence>
<dbReference type="Proteomes" id="UP000012073">
    <property type="component" value="Unassembled WGS sequence"/>
</dbReference>
<dbReference type="Pfam" id="PF00249">
    <property type="entry name" value="Myb_DNA-binding"/>
    <property type="match status" value="1"/>
</dbReference>
<evidence type="ECO:0000313" key="7">
    <source>
        <dbReference type="Proteomes" id="UP000012073"/>
    </source>
</evidence>
<feature type="compositionally biased region" description="Polar residues" evidence="4">
    <location>
        <begin position="477"/>
        <end position="500"/>
    </location>
</feature>
<evidence type="ECO:0000259" key="5">
    <source>
        <dbReference type="PROSITE" id="PS51294"/>
    </source>
</evidence>
<feature type="compositionally biased region" description="Polar residues" evidence="4">
    <location>
        <begin position="336"/>
        <end position="363"/>
    </location>
</feature>
<feature type="compositionally biased region" description="Polar residues" evidence="4">
    <location>
        <begin position="184"/>
        <end position="201"/>
    </location>
</feature>
<keyword evidence="2" id="KW-0804">Transcription</keyword>
<keyword evidence="7" id="KW-1185">Reference proteome</keyword>
<feature type="compositionally biased region" description="Polar residues" evidence="4">
    <location>
        <begin position="579"/>
        <end position="593"/>
    </location>
</feature>
<dbReference type="InterPro" id="IPR006447">
    <property type="entry name" value="Myb_dom_plants"/>
</dbReference>
<dbReference type="Gramene" id="CDF36289">
    <property type="protein sequence ID" value="CDF36289"/>
    <property type="gene ID" value="CHC_T00004652001"/>
</dbReference>
<feature type="compositionally biased region" description="Low complexity" evidence="4">
    <location>
        <begin position="209"/>
        <end position="219"/>
    </location>
</feature>
<dbReference type="NCBIfam" id="TIGR01557">
    <property type="entry name" value="myb_SHAQKYF"/>
    <property type="match status" value="1"/>
</dbReference>
<feature type="compositionally biased region" description="Basic and acidic residues" evidence="4">
    <location>
        <begin position="758"/>
        <end position="770"/>
    </location>
</feature>
<feature type="region of interest" description="Disordered" evidence="4">
    <location>
        <begin position="270"/>
        <end position="535"/>
    </location>
</feature>
<feature type="region of interest" description="Disordered" evidence="4">
    <location>
        <begin position="727"/>
        <end position="770"/>
    </location>
</feature>